<sequence length="327" mass="37617">MEASPVKLRSNRAAESTKLTLNESPYWEYILREFVFKTISSLPQSNNVLYKKLLEAPFYGGPLLTLSNEDNTLLSRGDVYHLPNGQWILCQEGCENCKLCSNQKDSLVKWELKKVKPNTSSDLYKYDLQLTVIPQRGSTALSNFGIENIYIPYGIKSSTESSKSDSLVTEHSHIDRTRFSRSWRRMQRDQIGQLDKDSTNINQTEELLSLDNSTTDSQLIPRDDIGDSHDTSPAHRLILGADQLGNKHVIHILSLNSSSSEKLNFYNDVDYQLMNNAEKLSKLYSDVRKLSPYQRYLEKILDSIHNHRPFVETFLSYDQLNQNKRDK</sequence>
<evidence type="ECO:0000313" key="2">
    <source>
        <dbReference type="Proteomes" id="UP000786811"/>
    </source>
</evidence>
<accession>A0A8J2MN77</accession>
<protein>
    <submittedName>
        <fullName evidence="1">Uncharacterized protein</fullName>
    </submittedName>
</protein>
<dbReference type="AlphaFoldDB" id="A0A8J2MN77"/>
<reference evidence="1" key="1">
    <citation type="submission" date="2021-04" db="EMBL/GenBank/DDBJ databases">
        <authorList>
            <person name="Chebbi M.A.C M."/>
        </authorList>
    </citation>
    <scope>NUCLEOTIDE SEQUENCE</scope>
</reference>
<evidence type="ECO:0000313" key="1">
    <source>
        <dbReference type="EMBL" id="CAG5100325.1"/>
    </source>
</evidence>
<gene>
    <name evidence="1" type="ORF">HICCMSTLAB_LOCUS9497</name>
</gene>
<organism evidence="1 2">
    <name type="scientific">Cotesia congregata</name>
    <name type="common">Parasitoid wasp</name>
    <name type="synonym">Apanteles congregatus</name>
    <dbReference type="NCBI Taxonomy" id="51543"/>
    <lineage>
        <taxon>Eukaryota</taxon>
        <taxon>Metazoa</taxon>
        <taxon>Ecdysozoa</taxon>
        <taxon>Arthropoda</taxon>
        <taxon>Hexapoda</taxon>
        <taxon>Insecta</taxon>
        <taxon>Pterygota</taxon>
        <taxon>Neoptera</taxon>
        <taxon>Endopterygota</taxon>
        <taxon>Hymenoptera</taxon>
        <taxon>Apocrita</taxon>
        <taxon>Ichneumonoidea</taxon>
        <taxon>Braconidae</taxon>
        <taxon>Microgastrinae</taxon>
        <taxon>Cotesia</taxon>
    </lineage>
</organism>
<proteinExistence type="predicted"/>
<keyword evidence="2" id="KW-1185">Reference proteome</keyword>
<dbReference type="EMBL" id="CAJNRD030001122">
    <property type="protein sequence ID" value="CAG5100325.1"/>
    <property type="molecule type" value="Genomic_DNA"/>
</dbReference>
<name>A0A8J2MN77_COTCN</name>
<dbReference type="Proteomes" id="UP000786811">
    <property type="component" value="Unassembled WGS sequence"/>
</dbReference>
<dbReference type="OrthoDB" id="7696071at2759"/>
<comment type="caution">
    <text evidence="1">The sequence shown here is derived from an EMBL/GenBank/DDBJ whole genome shotgun (WGS) entry which is preliminary data.</text>
</comment>